<evidence type="ECO:0000256" key="2">
    <source>
        <dbReference type="SAM" id="Phobius"/>
    </source>
</evidence>
<keyword evidence="2" id="KW-0472">Membrane</keyword>
<dbReference type="InterPro" id="IPR033121">
    <property type="entry name" value="PEPTIDASE_A1"/>
</dbReference>
<evidence type="ECO:0000259" key="3">
    <source>
        <dbReference type="Pfam" id="PF00026"/>
    </source>
</evidence>
<sequence length="435" mass="47310">MSTPVTLPIKFLADDAPTVVATVGSTERTLLLHITCANVLVRCVDETKCPNHCSGGVEIINYSSYDSSDIQCVLPTNATVSTKGFTSTKNFRVGQLGLDVSNWRIPTRADGIFGLGPESRDSFYMNELRLSGSTDNSVLSTQLSSFSLSLGATATDGGSLILNGMDDARVTEEKLKGYNVKLENGNGYDLDVKNVLWDGVDVSSFVITPYQLDTTLDGVQVPSNAWSKIWDMLSGSCTSKFENLKTEYSCNVGTVFPPLGLTFGDSTFYLTKEQYTAPHPKYPSRVLLKLSSGDKAYRLGLPFLRAFPVQIFPGSSVTIYCNEGRSCAKNVVPKSPKRTRSPSSPNAAVTEQEDIEGSSLASTMHNIGWWYAIISTIVLVILIIAAIVRKQRNASKITKDPKHFVAGDIPVVELTPKSAEADFVDAETPKKYYVS</sequence>
<dbReference type="AlphaFoldDB" id="A0AAD5QCD7"/>
<dbReference type="Pfam" id="PF00026">
    <property type="entry name" value="Asp"/>
    <property type="match status" value="1"/>
</dbReference>
<gene>
    <name evidence="4" type="ORF">P43SY_001463</name>
</gene>
<dbReference type="InterPro" id="IPR021109">
    <property type="entry name" value="Peptidase_aspartic_dom_sf"/>
</dbReference>
<keyword evidence="5" id="KW-1185">Reference proteome</keyword>
<evidence type="ECO:0000313" key="5">
    <source>
        <dbReference type="Proteomes" id="UP001209570"/>
    </source>
</evidence>
<dbReference type="Gene3D" id="2.40.70.10">
    <property type="entry name" value="Acid Proteases"/>
    <property type="match status" value="1"/>
</dbReference>
<feature type="transmembrane region" description="Helical" evidence="2">
    <location>
        <begin position="368"/>
        <end position="388"/>
    </location>
</feature>
<organism evidence="4 5">
    <name type="scientific">Pythium insidiosum</name>
    <name type="common">Pythiosis disease agent</name>
    <dbReference type="NCBI Taxonomy" id="114742"/>
    <lineage>
        <taxon>Eukaryota</taxon>
        <taxon>Sar</taxon>
        <taxon>Stramenopiles</taxon>
        <taxon>Oomycota</taxon>
        <taxon>Peronosporomycetes</taxon>
        <taxon>Pythiales</taxon>
        <taxon>Pythiaceae</taxon>
        <taxon>Pythium</taxon>
    </lineage>
</organism>
<dbReference type="EMBL" id="JAKCXM010000064">
    <property type="protein sequence ID" value="KAJ0404343.1"/>
    <property type="molecule type" value="Genomic_DNA"/>
</dbReference>
<dbReference type="SUPFAM" id="SSF50630">
    <property type="entry name" value="Acid proteases"/>
    <property type="match status" value="1"/>
</dbReference>
<name>A0AAD5QCD7_PYTIN</name>
<protein>
    <recommendedName>
        <fullName evidence="3">Peptidase A1 domain-containing protein</fullName>
    </recommendedName>
</protein>
<comment type="caution">
    <text evidence="4">The sequence shown here is derived from an EMBL/GenBank/DDBJ whole genome shotgun (WGS) entry which is preliminary data.</text>
</comment>
<reference evidence="4" key="1">
    <citation type="submission" date="2021-12" db="EMBL/GenBank/DDBJ databases">
        <title>Prjna785345.</title>
        <authorList>
            <person name="Rujirawat T."/>
            <person name="Krajaejun T."/>
        </authorList>
    </citation>
    <scope>NUCLEOTIDE SEQUENCE</scope>
    <source>
        <strain evidence="4">Pi057C3</strain>
    </source>
</reference>
<evidence type="ECO:0000256" key="1">
    <source>
        <dbReference type="SAM" id="MobiDB-lite"/>
    </source>
</evidence>
<keyword evidence="2" id="KW-0812">Transmembrane</keyword>
<keyword evidence="2" id="KW-1133">Transmembrane helix</keyword>
<feature type="domain" description="Peptidase A1" evidence="3">
    <location>
        <begin position="88"/>
        <end position="307"/>
    </location>
</feature>
<evidence type="ECO:0000313" key="4">
    <source>
        <dbReference type="EMBL" id="KAJ0404343.1"/>
    </source>
</evidence>
<dbReference type="Proteomes" id="UP001209570">
    <property type="component" value="Unassembled WGS sequence"/>
</dbReference>
<accession>A0AAD5QCD7</accession>
<feature type="region of interest" description="Disordered" evidence="1">
    <location>
        <begin position="332"/>
        <end position="354"/>
    </location>
</feature>
<proteinExistence type="predicted"/>